<sequence>MYGRADKKGKVSPHVPRWIHDAVHEIAFHLDKGRKTVRDGEAARKIVMTAFHDATTINRLAPYFWKTYQREYLIWPGHDDHEDIKKLIQFPKEPLKRLHIRFSKEEVKALSDIENALDAPLAHTVCALLILALQQERVIQHIAPT</sequence>
<keyword evidence="2" id="KW-1185">Reference proteome</keyword>
<evidence type="ECO:0000313" key="1">
    <source>
        <dbReference type="EMBL" id="WAH44872.1"/>
    </source>
</evidence>
<dbReference type="EMBL" id="CP104068">
    <property type="protein sequence ID" value="WAH44872.1"/>
    <property type="molecule type" value="Genomic_DNA"/>
</dbReference>
<dbReference type="Proteomes" id="UP001164761">
    <property type="component" value="Plasmid unnamed1"/>
</dbReference>
<reference evidence="1" key="1">
    <citation type="submission" date="2022-08" db="EMBL/GenBank/DDBJ databases">
        <title>Alicyclobacillus fastidiosus DSM 17978, complete genome.</title>
        <authorList>
            <person name="Wang Q."/>
            <person name="Cai R."/>
            <person name="Wang Z."/>
        </authorList>
    </citation>
    <scope>NUCLEOTIDE SEQUENCE</scope>
    <source>
        <strain evidence="1">DSM 17978</strain>
        <plasmid evidence="1">unnamed1</plasmid>
    </source>
</reference>
<keyword evidence="1" id="KW-0614">Plasmid</keyword>
<protein>
    <submittedName>
        <fullName evidence="1">Uncharacterized protein</fullName>
    </submittedName>
</protein>
<proteinExistence type="predicted"/>
<organism evidence="1 2">
    <name type="scientific">Alicyclobacillus fastidiosus</name>
    <dbReference type="NCBI Taxonomy" id="392011"/>
    <lineage>
        <taxon>Bacteria</taxon>
        <taxon>Bacillati</taxon>
        <taxon>Bacillota</taxon>
        <taxon>Bacilli</taxon>
        <taxon>Bacillales</taxon>
        <taxon>Alicyclobacillaceae</taxon>
        <taxon>Alicyclobacillus</taxon>
    </lineage>
</organism>
<evidence type="ECO:0000313" key="2">
    <source>
        <dbReference type="Proteomes" id="UP001164761"/>
    </source>
</evidence>
<name>A0ABY6ZR06_9BACL</name>
<geneLocation type="plasmid" evidence="1 2">
    <name>unnamed1</name>
</geneLocation>
<dbReference type="RefSeq" id="WP_268008741.1">
    <property type="nucleotide sequence ID" value="NZ_CP104068.1"/>
</dbReference>
<accession>A0ABY6ZR06</accession>
<gene>
    <name evidence="1" type="ORF">NZD89_27895</name>
</gene>